<reference evidence="1 3" key="2">
    <citation type="submission" date="2016-11" db="EMBL/GenBank/DDBJ databases">
        <authorList>
            <person name="Klemetsen T."/>
        </authorList>
    </citation>
    <scope>NUCLEOTIDE SEQUENCE [LARGE SCALE GENOMIC DNA]</scope>
    <source>
        <strain evidence="1">MT 2528</strain>
    </source>
</reference>
<dbReference type="STRING" id="80854.MVIS_4085"/>
<gene>
    <name evidence="1" type="ORF">MT2528_2216</name>
    <name evidence="2" type="ORF">NVI5450_2416</name>
</gene>
<reference evidence="2 4" key="1">
    <citation type="submission" date="2016-11" db="EMBL/GenBank/DDBJ databases">
        <authorList>
            <person name="Jaros S."/>
            <person name="Januszkiewicz K."/>
            <person name="Wedrychowicz H."/>
        </authorList>
    </citation>
    <scope>NUCLEOTIDE SEQUENCE [LARGE SCALE GENOMIC DNA]</scope>
    <source>
        <strain evidence="2">NVI 5450</strain>
    </source>
</reference>
<evidence type="ECO:0008006" key="5">
    <source>
        <dbReference type="Google" id="ProtNLM"/>
    </source>
</evidence>
<dbReference type="Proteomes" id="UP000182660">
    <property type="component" value="Unassembled WGS sequence"/>
</dbReference>
<protein>
    <recommendedName>
        <fullName evidence="5">DUF2170 family protein</fullName>
    </recommendedName>
</protein>
<dbReference type="PATRIC" id="fig|80854.5.peg.4334"/>
<dbReference type="EMBL" id="FPLD01000065">
    <property type="protein sequence ID" value="SGZ01326.1"/>
    <property type="molecule type" value="Genomic_DNA"/>
</dbReference>
<keyword evidence="3" id="KW-1185">Reference proteome</keyword>
<dbReference type="AlphaFoldDB" id="A0A090INA2"/>
<dbReference type="GeneID" id="61296077"/>
<evidence type="ECO:0000313" key="4">
    <source>
        <dbReference type="Proteomes" id="UP000183794"/>
    </source>
</evidence>
<dbReference type="KEGG" id="mvs:MVIS_4085"/>
<evidence type="ECO:0000313" key="3">
    <source>
        <dbReference type="Proteomes" id="UP000182660"/>
    </source>
</evidence>
<name>A0A090INA2_9GAMM</name>
<organism evidence="2 4">
    <name type="scientific">Moritella viscosa</name>
    <dbReference type="NCBI Taxonomy" id="80854"/>
    <lineage>
        <taxon>Bacteria</taxon>
        <taxon>Pseudomonadati</taxon>
        <taxon>Pseudomonadota</taxon>
        <taxon>Gammaproteobacteria</taxon>
        <taxon>Alteromonadales</taxon>
        <taxon>Moritellaceae</taxon>
        <taxon>Moritella</taxon>
    </lineage>
</organism>
<sequence length="137" mass="15362">MNIHKIANYLNALGDKSDTGYKFDCTPISGDVDVLRVDVEGREEIPIFVSVTDEQILCIAYLWGENEVKTEKRVEMLEAMLELNIPMPLSSFAKIDNMYVVYGALSVQSTIADVEHELVVLSDNSLEVITELSDYLV</sequence>
<accession>A0A090INA2</accession>
<dbReference type="Proteomes" id="UP000183794">
    <property type="component" value="Unassembled WGS sequence"/>
</dbReference>
<proteinExistence type="predicted"/>
<dbReference type="OrthoDB" id="6196950at2"/>
<dbReference type="EMBL" id="FPLJ01000052">
    <property type="protein sequence ID" value="SGY91652.1"/>
    <property type="molecule type" value="Genomic_DNA"/>
</dbReference>
<evidence type="ECO:0000313" key="2">
    <source>
        <dbReference type="EMBL" id="SGZ01326.1"/>
    </source>
</evidence>
<dbReference type="InterPro" id="IPR019231">
    <property type="entry name" value="DUF2170"/>
</dbReference>
<dbReference type="Pfam" id="PF09938">
    <property type="entry name" value="DUF2170"/>
    <property type="match status" value="1"/>
</dbReference>
<dbReference type="HOGENOM" id="CLU_1863798_0_0_6"/>
<dbReference type="RefSeq" id="WP_045112022.1">
    <property type="nucleotide sequence ID" value="NZ_CAWQZC010000152.1"/>
</dbReference>
<evidence type="ECO:0000313" key="1">
    <source>
        <dbReference type="EMBL" id="SGY91652.1"/>
    </source>
</evidence>